<gene>
    <name evidence="2" type="ORF">HNR30_002005</name>
</gene>
<evidence type="ECO:0000313" key="3">
    <source>
        <dbReference type="Proteomes" id="UP000530928"/>
    </source>
</evidence>
<protein>
    <submittedName>
        <fullName evidence="2">Uncharacterized protein</fullName>
    </submittedName>
</protein>
<evidence type="ECO:0000313" key="2">
    <source>
        <dbReference type="EMBL" id="MBA2890664.1"/>
    </source>
</evidence>
<dbReference type="Proteomes" id="UP000530928">
    <property type="component" value="Unassembled WGS sequence"/>
</dbReference>
<evidence type="ECO:0000256" key="1">
    <source>
        <dbReference type="SAM" id="Phobius"/>
    </source>
</evidence>
<dbReference type="AlphaFoldDB" id="A0A7W0HPA5"/>
<reference evidence="2 3" key="1">
    <citation type="submission" date="2020-07" db="EMBL/GenBank/DDBJ databases">
        <title>Genomic Encyclopedia of Type Strains, Phase IV (KMG-IV): sequencing the most valuable type-strain genomes for metagenomic binning, comparative biology and taxonomic classification.</title>
        <authorList>
            <person name="Goeker M."/>
        </authorList>
    </citation>
    <scope>NUCLEOTIDE SEQUENCE [LARGE SCALE GENOMIC DNA]</scope>
    <source>
        <strain evidence="2 3">DSM 45533</strain>
    </source>
</reference>
<organism evidence="2 3">
    <name type="scientific">Nonomuraea soli</name>
    <dbReference type="NCBI Taxonomy" id="1032476"/>
    <lineage>
        <taxon>Bacteria</taxon>
        <taxon>Bacillati</taxon>
        <taxon>Actinomycetota</taxon>
        <taxon>Actinomycetes</taxon>
        <taxon>Streptosporangiales</taxon>
        <taxon>Streptosporangiaceae</taxon>
        <taxon>Nonomuraea</taxon>
    </lineage>
</organism>
<name>A0A7W0HPA5_9ACTN</name>
<sequence>METPSANQPSDHRLRWPETLALTVLLLLAVVVAAGWAGLPDLLP</sequence>
<comment type="caution">
    <text evidence="2">The sequence shown here is derived from an EMBL/GenBank/DDBJ whole genome shotgun (WGS) entry which is preliminary data.</text>
</comment>
<feature type="transmembrane region" description="Helical" evidence="1">
    <location>
        <begin position="20"/>
        <end position="39"/>
    </location>
</feature>
<keyword evidence="3" id="KW-1185">Reference proteome</keyword>
<keyword evidence="1" id="KW-1133">Transmembrane helix</keyword>
<keyword evidence="1" id="KW-0472">Membrane</keyword>
<dbReference type="RefSeq" id="WP_281389576.1">
    <property type="nucleotide sequence ID" value="NZ_BAABAM010000006.1"/>
</dbReference>
<keyword evidence="1" id="KW-0812">Transmembrane</keyword>
<dbReference type="EMBL" id="JACDUR010000002">
    <property type="protein sequence ID" value="MBA2890664.1"/>
    <property type="molecule type" value="Genomic_DNA"/>
</dbReference>
<accession>A0A7W0HPA5</accession>
<proteinExistence type="predicted"/>